<proteinExistence type="predicted"/>
<sequence length="248" mass="29342">MKNYLYIMIFLISISSFSQNNVNEILKTINLSNKEVKIKVCKKDKYILNKDMFSSINNQCNIIEIYGKNSKKSFYSLVRLGNYKEYDLYTVISNGIINTKSKSIIPNSFSYFLLYNRVLDKLIYINSEMAIGSVCRENKKIILTYSINYLMNEIFLINDDFMPISSLRCFKDVSGVFKYFLSKYDYQNNFFIKKTNVKDDYIYDDSKLIPFEDLVFILNLNPEKYNYQKECYDSNCFSEIAKIALEKR</sequence>
<protein>
    <submittedName>
        <fullName evidence="2">Uncharacterized protein</fullName>
    </submittedName>
</protein>
<feature type="chain" id="PRO_5021768881" evidence="1">
    <location>
        <begin position="21"/>
        <end position="248"/>
    </location>
</feature>
<evidence type="ECO:0000313" key="2">
    <source>
        <dbReference type="EMBL" id="TQM40566.1"/>
    </source>
</evidence>
<reference evidence="2 3" key="1">
    <citation type="submission" date="2019-06" db="EMBL/GenBank/DDBJ databases">
        <title>Genomic Encyclopedia of Archaeal and Bacterial Type Strains, Phase II (KMG-II): from individual species to whole genera.</title>
        <authorList>
            <person name="Goeker M."/>
        </authorList>
    </citation>
    <scope>NUCLEOTIDE SEQUENCE [LARGE SCALE GENOMIC DNA]</scope>
    <source>
        <strain evidence="2 3">DSM 24789</strain>
    </source>
</reference>
<evidence type="ECO:0000313" key="3">
    <source>
        <dbReference type="Proteomes" id="UP000320773"/>
    </source>
</evidence>
<organism evidence="2 3">
    <name type="scientific">Flavobacterium branchiophilum</name>
    <dbReference type="NCBI Taxonomy" id="55197"/>
    <lineage>
        <taxon>Bacteria</taxon>
        <taxon>Pseudomonadati</taxon>
        <taxon>Bacteroidota</taxon>
        <taxon>Flavobacteriia</taxon>
        <taxon>Flavobacteriales</taxon>
        <taxon>Flavobacteriaceae</taxon>
        <taxon>Flavobacterium</taxon>
    </lineage>
</organism>
<dbReference type="AlphaFoldDB" id="A0A543G3A4"/>
<accession>A0A543G3A4</accession>
<dbReference type="Proteomes" id="UP000320773">
    <property type="component" value="Unassembled WGS sequence"/>
</dbReference>
<feature type="signal peptide" evidence="1">
    <location>
        <begin position="1"/>
        <end position="20"/>
    </location>
</feature>
<evidence type="ECO:0000256" key="1">
    <source>
        <dbReference type="SAM" id="SignalP"/>
    </source>
</evidence>
<dbReference type="EMBL" id="VFPJ01000001">
    <property type="protein sequence ID" value="TQM40566.1"/>
    <property type="molecule type" value="Genomic_DNA"/>
</dbReference>
<keyword evidence="1" id="KW-0732">Signal</keyword>
<dbReference type="RefSeq" id="WP_133063175.1">
    <property type="nucleotide sequence ID" value="NZ_VFPJ01000001.1"/>
</dbReference>
<comment type="caution">
    <text evidence="2">The sequence shown here is derived from an EMBL/GenBank/DDBJ whole genome shotgun (WGS) entry which is preliminary data.</text>
</comment>
<name>A0A543G3A4_9FLAO</name>
<gene>
    <name evidence="2" type="ORF">BC670_1460</name>
</gene>